<name>A0A336NBV9_AGGAP</name>
<organism evidence="2 3">
    <name type="scientific">Aggregatibacter aphrophilus</name>
    <name type="common">Haemophilus aphrophilus</name>
    <dbReference type="NCBI Taxonomy" id="732"/>
    <lineage>
        <taxon>Bacteria</taxon>
        <taxon>Pseudomonadati</taxon>
        <taxon>Pseudomonadota</taxon>
        <taxon>Gammaproteobacteria</taxon>
        <taxon>Pasteurellales</taxon>
        <taxon>Pasteurellaceae</taxon>
        <taxon>Aggregatibacter</taxon>
    </lineage>
</organism>
<dbReference type="EMBL" id="UFSP01000004">
    <property type="protein sequence ID" value="SSZ30382.1"/>
    <property type="molecule type" value="Genomic_DNA"/>
</dbReference>
<evidence type="ECO:0000256" key="1">
    <source>
        <dbReference type="SAM" id="SignalP"/>
    </source>
</evidence>
<protein>
    <submittedName>
        <fullName evidence="2">Uncharacterized protein</fullName>
    </submittedName>
</protein>
<reference evidence="2 3" key="1">
    <citation type="submission" date="2018-06" db="EMBL/GenBank/DDBJ databases">
        <authorList>
            <consortium name="Pathogen Informatics"/>
            <person name="Doyle S."/>
        </authorList>
    </citation>
    <scope>NUCLEOTIDE SEQUENCE [LARGE SCALE GENOMIC DNA]</scope>
    <source>
        <strain evidence="2 3">NCTC5908</strain>
    </source>
</reference>
<evidence type="ECO:0000313" key="3">
    <source>
        <dbReference type="Proteomes" id="UP000253728"/>
    </source>
</evidence>
<feature type="chain" id="PRO_5016464183" evidence="1">
    <location>
        <begin position="20"/>
        <end position="168"/>
    </location>
</feature>
<gene>
    <name evidence="2" type="ORF">NCTC5908_02209</name>
</gene>
<feature type="signal peptide" evidence="1">
    <location>
        <begin position="1"/>
        <end position="19"/>
    </location>
</feature>
<keyword evidence="1" id="KW-0732">Signal</keyword>
<evidence type="ECO:0000313" key="2">
    <source>
        <dbReference type="EMBL" id="SSZ30382.1"/>
    </source>
</evidence>
<dbReference type="AlphaFoldDB" id="A0A336NBV9"/>
<sequence length="168" mass="19763">MRRLLLVVLLSSFAGSTLALFPVRTDWEQNHLQGKVKSVESYSKDNPEAIEEGDPITNYKKSFYNAQGFLVKEEERDTEESYNQSTRFHTYQYDDKNRLIERNSEEVVLFTENKDDTAPSYFGALYQYQENDDGTGIQKELVYVYKNRRHRIGKMDIIKSFMMRKAIC</sequence>
<dbReference type="Proteomes" id="UP000253728">
    <property type="component" value="Unassembled WGS sequence"/>
</dbReference>
<proteinExistence type="predicted"/>
<accession>A0A336NBV9</accession>
<dbReference type="STRING" id="732.ADJ80_05460"/>